<evidence type="ECO:0000256" key="5">
    <source>
        <dbReference type="ARBA" id="ARBA00023157"/>
    </source>
</evidence>
<dbReference type="InterPro" id="IPR035976">
    <property type="entry name" value="Sushi/SCR/CCP_sf"/>
</dbReference>
<reference evidence="10" key="1">
    <citation type="submission" date="2025-08" db="UniProtKB">
        <authorList>
            <consortium name="Ensembl"/>
        </authorList>
    </citation>
    <scope>IDENTIFICATION</scope>
</reference>
<evidence type="ECO:0000313" key="10">
    <source>
        <dbReference type="Ensembl" id="ENSPMAP00000003222.1"/>
    </source>
</evidence>
<organism evidence="10">
    <name type="scientific">Petromyzon marinus</name>
    <name type="common">Sea lamprey</name>
    <dbReference type="NCBI Taxonomy" id="7757"/>
    <lineage>
        <taxon>Eukaryota</taxon>
        <taxon>Metazoa</taxon>
        <taxon>Chordata</taxon>
        <taxon>Craniata</taxon>
        <taxon>Vertebrata</taxon>
        <taxon>Cyclostomata</taxon>
        <taxon>Hyperoartia</taxon>
        <taxon>Petromyzontiformes</taxon>
        <taxon>Petromyzontidae</taxon>
        <taxon>Petromyzon</taxon>
    </lineage>
</organism>
<dbReference type="STRING" id="7757.ENSPMAP00000003222"/>
<evidence type="ECO:0000256" key="2">
    <source>
        <dbReference type="ARBA" id="ARBA00022525"/>
    </source>
</evidence>
<dbReference type="PANTHER" id="PTHR22804">
    <property type="entry name" value="AGGRECAN/VERSICAN PROTEOGLYCAN"/>
    <property type="match status" value="1"/>
</dbReference>
<dbReference type="Pfam" id="PF00084">
    <property type="entry name" value="Sushi"/>
    <property type="match status" value="1"/>
</dbReference>
<dbReference type="PANTHER" id="PTHR22804:SF40">
    <property type="entry name" value="HYALURONAN AND PROTEOGLYCAN LINK PROTEIN 3"/>
    <property type="match status" value="1"/>
</dbReference>
<dbReference type="GO" id="GO:0005615">
    <property type="term" value="C:extracellular space"/>
    <property type="evidence" value="ECO:0007669"/>
    <property type="project" value="TreeGrafter"/>
</dbReference>
<dbReference type="Gene3D" id="3.10.100.10">
    <property type="entry name" value="Mannose-Binding Protein A, subunit A"/>
    <property type="match status" value="1"/>
</dbReference>
<dbReference type="Gene3D" id="2.10.70.10">
    <property type="entry name" value="Complement Module, domain 1"/>
    <property type="match status" value="1"/>
</dbReference>
<dbReference type="PROSITE" id="PS50041">
    <property type="entry name" value="C_TYPE_LECTIN_2"/>
    <property type="match status" value="1"/>
</dbReference>
<evidence type="ECO:0000256" key="7">
    <source>
        <dbReference type="PROSITE-ProRule" id="PRU00302"/>
    </source>
</evidence>
<proteinExistence type="predicted"/>
<dbReference type="SUPFAM" id="SSF57535">
    <property type="entry name" value="Complement control module/SCR domain"/>
    <property type="match status" value="1"/>
</dbReference>
<dbReference type="GO" id="GO:0072534">
    <property type="term" value="C:perineuronal net"/>
    <property type="evidence" value="ECO:0007669"/>
    <property type="project" value="TreeGrafter"/>
</dbReference>
<dbReference type="GO" id="GO:0010001">
    <property type="term" value="P:glial cell differentiation"/>
    <property type="evidence" value="ECO:0007669"/>
    <property type="project" value="TreeGrafter"/>
</dbReference>
<keyword evidence="4" id="KW-0677">Repeat</keyword>
<dbReference type="GO" id="GO:0002052">
    <property type="term" value="P:positive regulation of neuroblast proliferation"/>
    <property type="evidence" value="ECO:0007669"/>
    <property type="project" value="TreeGrafter"/>
</dbReference>
<dbReference type="HOGENOM" id="CLU_1207235_0_0_1"/>
<dbReference type="GeneTree" id="ENSGT00940000155971"/>
<keyword evidence="2" id="KW-0964">Secreted</keyword>
<sequence>SCEPGWHGFGGRCYRYVAERLPWAEAEEACRSVGGHLASIASRDENNFILALGSDYQWIGLNDRFSEGDFHWSDGSQLSFEHWRPQQPDSFFSSGEDCVVLIWHEEGEWNDVPCTYHLPFCCETQPGRCGHPPIVSNARCFGAPHGRYAVGASVRYRCRAGFLQRHANPTSRCRPDGSWERPRIACVPR</sequence>
<keyword evidence="7" id="KW-0768">Sushi</keyword>
<evidence type="ECO:0000256" key="4">
    <source>
        <dbReference type="ARBA" id="ARBA00022737"/>
    </source>
</evidence>
<dbReference type="GO" id="GO:0001501">
    <property type="term" value="P:skeletal system development"/>
    <property type="evidence" value="ECO:0007669"/>
    <property type="project" value="TreeGrafter"/>
</dbReference>
<evidence type="ECO:0000256" key="3">
    <source>
        <dbReference type="ARBA" id="ARBA00022729"/>
    </source>
</evidence>
<dbReference type="Ensembl" id="ENSPMAT00000003237.1">
    <property type="protein sequence ID" value="ENSPMAP00000003222.1"/>
    <property type="gene ID" value="ENSPMAG00000002956.1"/>
</dbReference>
<dbReference type="GO" id="GO:0045202">
    <property type="term" value="C:synapse"/>
    <property type="evidence" value="ECO:0007669"/>
    <property type="project" value="TreeGrafter"/>
</dbReference>
<dbReference type="AlphaFoldDB" id="S4RDE0"/>
<evidence type="ECO:0000256" key="1">
    <source>
        <dbReference type="ARBA" id="ARBA00004613"/>
    </source>
</evidence>
<accession>S4RDE0</accession>
<dbReference type="Pfam" id="PF00059">
    <property type="entry name" value="Lectin_C"/>
    <property type="match status" value="1"/>
</dbReference>
<dbReference type="OMA" id="LMWIPAE"/>
<evidence type="ECO:0000259" key="8">
    <source>
        <dbReference type="PROSITE" id="PS50041"/>
    </source>
</evidence>
<dbReference type="InterPro" id="IPR016186">
    <property type="entry name" value="C-type_lectin-like/link_sf"/>
</dbReference>
<dbReference type="PROSITE" id="PS50923">
    <property type="entry name" value="SUSHI"/>
    <property type="match status" value="1"/>
</dbReference>
<dbReference type="FunFam" id="2.10.70.10:FF:000003">
    <property type="entry name" value="Versican core protein"/>
    <property type="match status" value="1"/>
</dbReference>
<comment type="subcellular location">
    <subcellularLocation>
        <location evidence="1">Secreted</location>
    </subcellularLocation>
</comment>
<evidence type="ECO:0000256" key="6">
    <source>
        <dbReference type="ARBA" id="ARBA00023180"/>
    </source>
</evidence>
<evidence type="ECO:0000259" key="9">
    <source>
        <dbReference type="PROSITE" id="PS50923"/>
    </source>
</evidence>
<dbReference type="InterPro" id="IPR001304">
    <property type="entry name" value="C-type_lectin-like"/>
</dbReference>
<feature type="domain" description="C-type lectin" evidence="8">
    <location>
        <begin position="9"/>
        <end position="123"/>
    </location>
</feature>
<keyword evidence="6" id="KW-0325">Glycoprotein</keyword>
<evidence type="ECO:0008006" key="11">
    <source>
        <dbReference type="Google" id="ProtNLM"/>
    </source>
</evidence>
<dbReference type="SMART" id="SM00032">
    <property type="entry name" value="CCP"/>
    <property type="match status" value="1"/>
</dbReference>
<dbReference type="SUPFAM" id="SSF56436">
    <property type="entry name" value="C-type lectin-like"/>
    <property type="match status" value="1"/>
</dbReference>
<reference evidence="10" key="2">
    <citation type="submission" date="2025-09" db="UniProtKB">
        <authorList>
            <consortium name="Ensembl"/>
        </authorList>
    </citation>
    <scope>IDENTIFICATION</scope>
</reference>
<keyword evidence="3" id="KW-0732">Signal</keyword>
<dbReference type="CDD" id="cd00033">
    <property type="entry name" value="CCP"/>
    <property type="match status" value="1"/>
</dbReference>
<name>S4RDE0_PETMA</name>
<dbReference type="InterPro" id="IPR050691">
    <property type="entry name" value="Hyaluronan_bind_Proteoglycan"/>
</dbReference>
<comment type="caution">
    <text evidence="7">Lacks conserved residue(s) required for the propagation of feature annotation.</text>
</comment>
<keyword evidence="5" id="KW-1015">Disulfide bond</keyword>
<dbReference type="InterPro" id="IPR016187">
    <property type="entry name" value="CTDL_fold"/>
</dbReference>
<protein>
    <recommendedName>
        <fullName evidence="11">C-type lectin domain-containing protein</fullName>
    </recommendedName>
</protein>
<dbReference type="InterPro" id="IPR000436">
    <property type="entry name" value="Sushi_SCR_CCP_dom"/>
</dbReference>
<dbReference type="SMART" id="SM00034">
    <property type="entry name" value="CLECT"/>
    <property type="match status" value="1"/>
</dbReference>
<dbReference type="GO" id="GO:0007417">
    <property type="term" value="P:central nervous system development"/>
    <property type="evidence" value="ECO:0007669"/>
    <property type="project" value="TreeGrafter"/>
</dbReference>
<feature type="domain" description="Sushi" evidence="9">
    <location>
        <begin position="127"/>
        <end position="188"/>
    </location>
</feature>